<evidence type="ECO:0000256" key="7">
    <source>
        <dbReference type="SAM" id="Phobius"/>
    </source>
</evidence>
<dbReference type="EMBL" id="BRXR01000001">
    <property type="protein sequence ID" value="GLC29202.1"/>
    <property type="molecule type" value="Genomic_DNA"/>
</dbReference>
<dbReference type="InterPro" id="IPR050925">
    <property type="entry name" value="Rhomboid_protease_S54"/>
</dbReference>
<dbReference type="SUPFAM" id="SSF144091">
    <property type="entry name" value="Rhomboid-like"/>
    <property type="match status" value="1"/>
</dbReference>
<evidence type="ECO:0000256" key="1">
    <source>
        <dbReference type="ARBA" id="ARBA00004141"/>
    </source>
</evidence>
<keyword evidence="4" id="KW-0378">Hydrolase</keyword>
<evidence type="ECO:0000256" key="4">
    <source>
        <dbReference type="ARBA" id="ARBA00022801"/>
    </source>
</evidence>
<evidence type="ECO:0000256" key="6">
    <source>
        <dbReference type="ARBA" id="ARBA00023136"/>
    </source>
</evidence>
<feature type="transmembrane region" description="Helical" evidence="7">
    <location>
        <begin position="309"/>
        <end position="329"/>
    </location>
</feature>
<accession>A0ABQ5N1X7</accession>
<sequence>MQEKYIKKVLDSMMRYYGYNLLEIGNIEGLLSQWAIIKEIGHQKRLIVFTEFHEKIDKVYLLRYLNNQGLNNVEIVTVVLLDHNLKGLGESGDWSASLQQNGEKTIIVDLQKNYITYFDESVNEVINELANVINYNRPKNQERKKSTATFILIGINILVFLITAYLSNSLFNINDDVLVKFGAKYNPAIESGQYFRLLTCMFLHGGIIHIALNMYALYSIGPLVERIYGRSKYLTIYFVTGIIASLASYIFSTGLSVGASGAIFGLLGAVLAYAFKERNNIGKDFLRSVLSTLIANLIIGLSIANIDNFAHIGGALSGVVLGEIYMNFFRKKV</sequence>
<organism evidence="9 10">
    <name type="scientific">Clostridium omnivorum</name>
    <dbReference type="NCBI Taxonomy" id="1604902"/>
    <lineage>
        <taxon>Bacteria</taxon>
        <taxon>Bacillati</taxon>
        <taxon>Bacillota</taxon>
        <taxon>Clostridia</taxon>
        <taxon>Eubacteriales</taxon>
        <taxon>Clostridiaceae</taxon>
        <taxon>Clostridium</taxon>
    </lineage>
</organism>
<evidence type="ECO:0000256" key="5">
    <source>
        <dbReference type="ARBA" id="ARBA00022989"/>
    </source>
</evidence>
<gene>
    <name evidence="9" type="ORF">bsdE14_06120</name>
</gene>
<evidence type="ECO:0000259" key="8">
    <source>
        <dbReference type="Pfam" id="PF01694"/>
    </source>
</evidence>
<comment type="similarity">
    <text evidence="2">Belongs to the peptidase S54 family.</text>
</comment>
<keyword evidence="6 7" id="KW-0472">Membrane</keyword>
<dbReference type="PANTHER" id="PTHR43731:SF14">
    <property type="entry name" value="PRESENILIN-ASSOCIATED RHOMBOID-LIKE PROTEIN, MITOCHONDRIAL"/>
    <property type="match status" value="1"/>
</dbReference>
<evidence type="ECO:0000256" key="2">
    <source>
        <dbReference type="ARBA" id="ARBA00009045"/>
    </source>
</evidence>
<feature type="transmembrane region" description="Helical" evidence="7">
    <location>
        <begin position="257"/>
        <end position="273"/>
    </location>
</feature>
<feature type="transmembrane region" description="Helical" evidence="7">
    <location>
        <begin position="194"/>
        <end position="221"/>
    </location>
</feature>
<keyword evidence="5 7" id="KW-1133">Transmembrane helix</keyword>
<evidence type="ECO:0000313" key="10">
    <source>
        <dbReference type="Proteomes" id="UP001208567"/>
    </source>
</evidence>
<keyword evidence="10" id="KW-1185">Reference proteome</keyword>
<proteinExistence type="inferred from homology"/>
<comment type="subcellular location">
    <subcellularLocation>
        <location evidence="1">Membrane</location>
        <topology evidence="1">Multi-pass membrane protein</topology>
    </subcellularLocation>
</comment>
<feature type="transmembrane region" description="Helical" evidence="7">
    <location>
        <begin position="285"/>
        <end position="303"/>
    </location>
</feature>
<name>A0ABQ5N1X7_9CLOT</name>
<feature type="domain" description="Peptidase S54 rhomboid" evidence="8">
    <location>
        <begin position="192"/>
        <end position="326"/>
    </location>
</feature>
<keyword evidence="3 7" id="KW-0812">Transmembrane</keyword>
<reference evidence="9 10" key="1">
    <citation type="journal article" date="2024" name="Int. J. Syst. Evol. Microbiol.">
        <title>Clostridium omnivorum sp. nov., isolated from anoxic soil under the treatment of reductive soil disinfestation.</title>
        <authorList>
            <person name="Ueki A."/>
            <person name="Tonouchi A."/>
            <person name="Kaku N."/>
            <person name="Honma S."/>
            <person name="Ueki K."/>
        </authorList>
    </citation>
    <scope>NUCLEOTIDE SEQUENCE [LARGE SCALE GENOMIC DNA]</scope>
    <source>
        <strain evidence="9 10">E14</strain>
    </source>
</reference>
<dbReference type="Proteomes" id="UP001208567">
    <property type="component" value="Unassembled WGS sequence"/>
</dbReference>
<dbReference type="RefSeq" id="WP_264848490.1">
    <property type="nucleotide sequence ID" value="NZ_BRXR01000001.1"/>
</dbReference>
<dbReference type="PANTHER" id="PTHR43731">
    <property type="entry name" value="RHOMBOID PROTEASE"/>
    <property type="match status" value="1"/>
</dbReference>
<protein>
    <submittedName>
        <fullName evidence="9">Membrane associated peptidase</fullName>
    </submittedName>
</protein>
<evidence type="ECO:0000256" key="3">
    <source>
        <dbReference type="ARBA" id="ARBA00022692"/>
    </source>
</evidence>
<dbReference type="Pfam" id="PF01694">
    <property type="entry name" value="Rhomboid"/>
    <property type="match status" value="1"/>
</dbReference>
<dbReference type="InterPro" id="IPR022764">
    <property type="entry name" value="Peptidase_S54_rhomboid_dom"/>
</dbReference>
<feature type="transmembrane region" description="Helical" evidence="7">
    <location>
        <begin position="147"/>
        <end position="166"/>
    </location>
</feature>
<feature type="transmembrane region" description="Helical" evidence="7">
    <location>
        <begin position="233"/>
        <end position="251"/>
    </location>
</feature>
<dbReference type="Gene3D" id="1.20.1540.10">
    <property type="entry name" value="Rhomboid-like"/>
    <property type="match status" value="1"/>
</dbReference>
<dbReference type="InterPro" id="IPR035952">
    <property type="entry name" value="Rhomboid-like_sf"/>
</dbReference>
<comment type="caution">
    <text evidence="9">The sequence shown here is derived from an EMBL/GenBank/DDBJ whole genome shotgun (WGS) entry which is preliminary data.</text>
</comment>
<evidence type="ECO:0000313" key="9">
    <source>
        <dbReference type="EMBL" id="GLC29202.1"/>
    </source>
</evidence>